<organism evidence="2 3">
    <name type="scientific">Catenuloplanes niger</name>
    <dbReference type="NCBI Taxonomy" id="587534"/>
    <lineage>
        <taxon>Bacteria</taxon>
        <taxon>Bacillati</taxon>
        <taxon>Actinomycetota</taxon>
        <taxon>Actinomycetes</taxon>
        <taxon>Micromonosporales</taxon>
        <taxon>Micromonosporaceae</taxon>
        <taxon>Catenuloplanes</taxon>
    </lineage>
</organism>
<proteinExistence type="predicted"/>
<accession>A0AAE3ZM33</accession>
<evidence type="ECO:0000313" key="3">
    <source>
        <dbReference type="Proteomes" id="UP001183629"/>
    </source>
</evidence>
<feature type="region of interest" description="Disordered" evidence="1">
    <location>
        <begin position="34"/>
        <end position="53"/>
    </location>
</feature>
<evidence type="ECO:0000313" key="2">
    <source>
        <dbReference type="EMBL" id="MDR7322297.1"/>
    </source>
</evidence>
<dbReference type="AlphaFoldDB" id="A0AAE3ZM33"/>
<dbReference type="Gene3D" id="3.10.490.10">
    <property type="entry name" value="Gamma-glutamyl cyclotransferase-like"/>
    <property type="match status" value="1"/>
</dbReference>
<dbReference type="RefSeq" id="WP_310412449.1">
    <property type="nucleotide sequence ID" value="NZ_JAVDYC010000001.1"/>
</dbReference>
<dbReference type="Proteomes" id="UP001183629">
    <property type="component" value="Unassembled WGS sequence"/>
</dbReference>
<keyword evidence="3" id="KW-1185">Reference proteome</keyword>
<gene>
    <name evidence="2" type="ORF">J2S44_002547</name>
</gene>
<sequence>MTMPRLVWYTAYGSNMHATRLGYYLGGGTPPGGRRTYPGCRDTSPPRRTAGSTLPGGIYFAGESPAWTGGAAFYDRDLAGTAAARSYLVTLSQFADIAAQEMYRPPGTDLDLTPVLTDGHQTLGDGRYETLVHAGDRDGHPMITFTAPWTAATATLNAPAARYLEMISSGLHEAHSWDPVRIAGYLAGRPGVTQDVPQLTALAERGIRAGMRLAAPDPDGA</sequence>
<dbReference type="EMBL" id="JAVDYC010000001">
    <property type="protein sequence ID" value="MDR7322297.1"/>
    <property type="molecule type" value="Genomic_DNA"/>
</dbReference>
<name>A0AAE3ZM33_9ACTN</name>
<comment type="caution">
    <text evidence="2">The sequence shown here is derived from an EMBL/GenBank/DDBJ whole genome shotgun (WGS) entry which is preliminary data.</text>
</comment>
<protein>
    <recommendedName>
        <fullName evidence="4">Histone deacetylase</fullName>
    </recommendedName>
</protein>
<evidence type="ECO:0000256" key="1">
    <source>
        <dbReference type="SAM" id="MobiDB-lite"/>
    </source>
</evidence>
<evidence type="ECO:0008006" key="4">
    <source>
        <dbReference type="Google" id="ProtNLM"/>
    </source>
</evidence>
<reference evidence="2 3" key="1">
    <citation type="submission" date="2023-07" db="EMBL/GenBank/DDBJ databases">
        <title>Sequencing the genomes of 1000 actinobacteria strains.</title>
        <authorList>
            <person name="Klenk H.-P."/>
        </authorList>
    </citation>
    <scope>NUCLEOTIDE SEQUENCE [LARGE SCALE GENOMIC DNA]</scope>
    <source>
        <strain evidence="2 3">DSM 44711</strain>
    </source>
</reference>